<dbReference type="InterPro" id="IPR018961">
    <property type="entry name" value="DnaJ_homolog_subfam-C_membr-28"/>
</dbReference>
<feature type="domain" description="DnaJ homologue subfamily C member 28 conserved" evidence="2">
    <location>
        <begin position="45"/>
        <end position="112"/>
    </location>
</feature>
<feature type="compositionally biased region" description="Basic residues" evidence="1">
    <location>
        <begin position="186"/>
        <end position="196"/>
    </location>
</feature>
<dbReference type="AlphaFoldDB" id="A0A7Y9EZT7"/>
<evidence type="ECO:0000313" key="3">
    <source>
        <dbReference type="EMBL" id="NYD56741.1"/>
    </source>
</evidence>
<feature type="compositionally biased region" description="Basic and acidic residues" evidence="1">
    <location>
        <begin position="1"/>
        <end position="16"/>
    </location>
</feature>
<evidence type="ECO:0000256" key="1">
    <source>
        <dbReference type="SAM" id="MobiDB-lite"/>
    </source>
</evidence>
<name>A0A7Y9EZT7_9ACTN</name>
<sequence>MSEEPHRRADAARPTDESQAADEVERRKRSGESIAAARIGNQTAWVDQQVRVAMAKGEFDDLPGSGRPIEDLGSEHDPDWWVKRLVEREQITGVLPPSLQLRKDDAELDARLDALTVEREARREVEDFNARVIRARYTPADGTPPLITMPRDVEATLAAWAERRTARAAAVRAQVQAQALAAATRPPRRPWWRRSRPGPAEGSSGTR</sequence>
<dbReference type="RefSeq" id="WP_179614595.1">
    <property type="nucleotide sequence ID" value="NZ_CP059163.1"/>
</dbReference>
<accession>A0A7Y9EZT7</accession>
<dbReference type="Pfam" id="PF09350">
    <property type="entry name" value="DJC28_CD"/>
    <property type="match status" value="1"/>
</dbReference>
<proteinExistence type="predicted"/>
<organism evidence="3 4">
    <name type="scientific">Nocardioides marinisabuli</name>
    <dbReference type="NCBI Taxonomy" id="419476"/>
    <lineage>
        <taxon>Bacteria</taxon>
        <taxon>Bacillati</taxon>
        <taxon>Actinomycetota</taxon>
        <taxon>Actinomycetes</taxon>
        <taxon>Propionibacteriales</taxon>
        <taxon>Nocardioidaceae</taxon>
        <taxon>Nocardioides</taxon>
    </lineage>
</organism>
<dbReference type="EMBL" id="JACCBE010000001">
    <property type="protein sequence ID" value="NYD56741.1"/>
    <property type="molecule type" value="Genomic_DNA"/>
</dbReference>
<evidence type="ECO:0000259" key="2">
    <source>
        <dbReference type="Pfam" id="PF09350"/>
    </source>
</evidence>
<comment type="caution">
    <text evidence="3">The sequence shown here is derived from an EMBL/GenBank/DDBJ whole genome shotgun (WGS) entry which is preliminary data.</text>
</comment>
<feature type="region of interest" description="Disordered" evidence="1">
    <location>
        <begin position="1"/>
        <end position="35"/>
    </location>
</feature>
<protein>
    <recommendedName>
        <fullName evidence="2">DnaJ homologue subfamily C member 28 conserved domain-containing protein</fullName>
    </recommendedName>
</protein>
<reference evidence="3 4" key="1">
    <citation type="submission" date="2020-07" db="EMBL/GenBank/DDBJ databases">
        <title>Sequencing the genomes of 1000 actinobacteria strains.</title>
        <authorList>
            <person name="Klenk H.-P."/>
        </authorList>
    </citation>
    <scope>NUCLEOTIDE SEQUENCE [LARGE SCALE GENOMIC DNA]</scope>
    <source>
        <strain evidence="3 4">DSM 18965</strain>
    </source>
</reference>
<gene>
    <name evidence="3" type="ORF">BKA08_000979</name>
</gene>
<dbReference type="Proteomes" id="UP000516957">
    <property type="component" value="Unassembled WGS sequence"/>
</dbReference>
<keyword evidence="4" id="KW-1185">Reference proteome</keyword>
<feature type="region of interest" description="Disordered" evidence="1">
    <location>
        <begin position="179"/>
        <end position="207"/>
    </location>
</feature>
<evidence type="ECO:0000313" key="4">
    <source>
        <dbReference type="Proteomes" id="UP000516957"/>
    </source>
</evidence>